<evidence type="ECO:0000259" key="7">
    <source>
        <dbReference type="PROSITE" id="PS50929"/>
    </source>
</evidence>
<keyword evidence="8" id="KW-0067">ATP-binding</keyword>
<dbReference type="Gene3D" id="1.20.1560.10">
    <property type="entry name" value="ABC transporter type 1, transmembrane domain"/>
    <property type="match status" value="1"/>
</dbReference>
<gene>
    <name evidence="8" type="ORF">EXE57_09295</name>
</gene>
<proteinExistence type="predicted"/>
<name>A0A4P7GK77_9ACTN</name>
<dbReference type="PROSITE" id="PS00211">
    <property type="entry name" value="ABC_TRANSPORTER_1"/>
    <property type="match status" value="1"/>
</dbReference>
<feature type="transmembrane region" description="Helical" evidence="5">
    <location>
        <begin position="182"/>
        <end position="201"/>
    </location>
</feature>
<dbReference type="InterPro" id="IPR039421">
    <property type="entry name" value="Type_1_exporter"/>
</dbReference>
<evidence type="ECO:0000256" key="4">
    <source>
        <dbReference type="ARBA" id="ARBA00023136"/>
    </source>
</evidence>
<feature type="transmembrane region" description="Helical" evidence="5">
    <location>
        <begin position="296"/>
        <end position="317"/>
    </location>
</feature>
<feature type="domain" description="ABC transmembrane type-1" evidence="7">
    <location>
        <begin position="44"/>
        <end position="325"/>
    </location>
</feature>
<dbReference type="SUPFAM" id="SSF52540">
    <property type="entry name" value="P-loop containing nucleoside triphosphate hydrolases"/>
    <property type="match status" value="1"/>
</dbReference>
<dbReference type="Proteomes" id="UP000294894">
    <property type="component" value="Chromosome"/>
</dbReference>
<dbReference type="PANTHER" id="PTHR43394">
    <property type="entry name" value="ATP-DEPENDENT PERMEASE MDL1, MITOCHONDRIAL"/>
    <property type="match status" value="1"/>
</dbReference>
<keyword evidence="8" id="KW-0547">Nucleotide-binding</keyword>
<dbReference type="InterPro" id="IPR011527">
    <property type="entry name" value="ABC1_TM_dom"/>
</dbReference>
<dbReference type="InterPro" id="IPR003439">
    <property type="entry name" value="ABC_transporter-like_ATP-bd"/>
</dbReference>
<comment type="subcellular location">
    <subcellularLocation>
        <location evidence="1">Cell membrane</location>
        <topology evidence="1">Multi-pass membrane protein</topology>
    </subcellularLocation>
</comment>
<keyword evidence="4 5" id="KW-0472">Membrane</keyword>
<dbReference type="PANTHER" id="PTHR43394:SF1">
    <property type="entry name" value="ATP-BINDING CASSETTE SUB-FAMILY B MEMBER 10, MITOCHONDRIAL"/>
    <property type="match status" value="1"/>
</dbReference>
<dbReference type="PROSITE" id="PS50929">
    <property type="entry name" value="ABC_TM1F"/>
    <property type="match status" value="1"/>
</dbReference>
<dbReference type="InterPro" id="IPR036640">
    <property type="entry name" value="ABC1_TM_sf"/>
</dbReference>
<feature type="transmembrane region" description="Helical" evidence="5">
    <location>
        <begin position="157"/>
        <end position="176"/>
    </location>
</feature>
<evidence type="ECO:0000256" key="5">
    <source>
        <dbReference type="SAM" id="Phobius"/>
    </source>
</evidence>
<dbReference type="CDD" id="cd07346">
    <property type="entry name" value="ABC_6TM_exporters"/>
    <property type="match status" value="1"/>
</dbReference>
<dbReference type="KEGG" id="noy:EXE57_09295"/>
<dbReference type="Pfam" id="PF00005">
    <property type="entry name" value="ABC_tran"/>
    <property type="match status" value="1"/>
</dbReference>
<evidence type="ECO:0000313" key="8">
    <source>
        <dbReference type="EMBL" id="QBR92458.1"/>
    </source>
</evidence>
<dbReference type="GO" id="GO:0005524">
    <property type="term" value="F:ATP binding"/>
    <property type="evidence" value="ECO:0007669"/>
    <property type="project" value="UniProtKB-KW"/>
</dbReference>
<evidence type="ECO:0000256" key="2">
    <source>
        <dbReference type="ARBA" id="ARBA00022692"/>
    </source>
</evidence>
<organism evidence="8 9">
    <name type="scientific">Nocardioides euryhalodurans</name>
    <dbReference type="NCBI Taxonomy" id="2518370"/>
    <lineage>
        <taxon>Bacteria</taxon>
        <taxon>Bacillati</taxon>
        <taxon>Actinomycetota</taxon>
        <taxon>Actinomycetes</taxon>
        <taxon>Propionibacteriales</taxon>
        <taxon>Nocardioidaceae</taxon>
        <taxon>Nocardioides</taxon>
    </lineage>
</organism>
<feature type="transmembrane region" description="Helical" evidence="5">
    <location>
        <begin position="77"/>
        <end position="100"/>
    </location>
</feature>
<evidence type="ECO:0000313" key="9">
    <source>
        <dbReference type="Proteomes" id="UP000294894"/>
    </source>
</evidence>
<dbReference type="EMBL" id="CP038267">
    <property type="protein sequence ID" value="QBR92458.1"/>
    <property type="molecule type" value="Genomic_DNA"/>
</dbReference>
<dbReference type="AlphaFoldDB" id="A0A4P7GK77"/>
<dbReference type="RefSeq" id="WP_135076756.1">
    <property type="nucleotide sequence ID" value="NZ_CP038267.1"/>
</dbReference>
<dbReference type="GO" id="GO:0015421">
    <property type="term" value="F:ABC-type oligopeptide transporter activity"/>
    <property type="evidence" value="ECO:0007669"/>
    <property type="project" value="TreeGrafter"/>
</dbReference>
<accession>A0A4P7GK77</accession>
<reference evidence="8 9" key="1">
    <citation type="submission" date="2019-03" db="EMBL/GenBank/DDBJ databases">
        <title>Three New Species of Nocardioides, Nocardioides euryhalodurans sp. nov., Nocardioides seonyuensis sp. nov. and Nocardioides eburneoflavus sp. nov., Iolated from Soil.</title>
        <authorList>
            <person name="Roh S.G."/>
            <person name="Lee C."/>
            <person name="Kim M.-K."/>
            <person name="Kim S.B."/>
        </authorList>
    </citation>
    <scope>NUCLEOTIDE SEQUENCE [LARGE SCALE GENOMIC DNA]</scope>
    <source>
        <strain evidence="8 9">MMS17-SY117</strain>
    </source>
</reference>
<feature type="transmembrane region" description="Helical" evidence="5">
    <location>
        <begin position="261"/>
        <end position="284"/>
    </location>
</feature>
<dbReference type="GO" id="GO:0005886">
    <property type="term" value="C:plasma membrane"/>
    <property type="evidence" value="ECO:0007669"/>
    <property type="project" value="UniProtKB-SubCell"/>
</dbReference>
<evidence type="ECO:0000256" key="1">
    <source>
        <dbReference type="ARBA" id="ARBA00004651"/>
    </source>
</evidence>
<feature type="domain" description="ABC transporter" evidence="6">
    <location>
        <begin position="343"/>
        <end position="618"/>
    </location>
</feature>
<evidence type="ECO:0000259" key="6">
    <source>
        <dbReference type="PROSITE" id="PS50893"/>
    </source>
</evidence>
<dbReference type="InterPro" id="IPR027417">
    <property type="entry name" value="P-loop_NTPase"/>
</dbReference>
<keyword evidence="9" id="KW-1185">Reference proteome</keyword>
<feature type="transmembrane region" description="Helical" evidence="5">
    <location>
        <begin position="42"/>
        <end position="65"/>
    </location>
</feature>
<protein>
    <submittedName>
        <fullName evidence="8">ABC transporter ATP-binding protein</fullName>
    </submittedName>
</protein>
<keyword evidence="2 5" id="KW-0812">Transmembrane</keyword>
<sequence length="625" mass="67708">MRDFPPLVTTFWSPEGEPVGEPPDTRSPLRFLGWVVREQGSLVWIATLLGVFWQLPLIAGPWLFGRAIDRGIIPGDATVVAEFAGLLLLVTVIGAVFGILLHTLIVRSWLISLYGTTMMVTRKAAQMGHVLPRRSPTGEILSVASSDSDEFGAMNEIIARAGSQLVSFLAVAAIVLATSPRLGVVVLLAAPVLVGVALPFLKPLHRRQELERSRNSELTSMATDIVAGLRILRGIGGERTFGRNYEVQSQSSRAAGVSAGIWQAVIEALGVLFSGVFLVLLLYLGTLEVEAGRLTIGELISFLGYGLYLIGPIRTFFEFAQKITRSLVSARKAIAIFEHEPPWRDRDTPAALDATAGLHDELTGMTVRPGELTVVVSAVPEDSARLADRLGRYLPADTDPVSEEIEEGLKGRAARVARTERARRRAEIAARDAERTRGPWGARLGDVDLADASLADVRSTILVSDTTGQLFAGSLQDAVDPHHRLTRREAEVALLAANAEDVYDALPGGWQGELDERGRGLSGGQRQRVVLARALATEAPIMVLVEPTSAVDAHTEARIAERVTRLRAGRTTVVCTVSPLWLHHADRVVLLADDRVVADGRHDQLLGDDAYRAVVARAMDEEVVR</sequence>
<dbReference type="Gene3D" id="3.40.50.300">
    <property type="entry name" value="P-loop containing nucleotide triphosphate hydrolases"/>
    <property type="match status" value="1"/>
</dbReference>
<dbReference type="PROSITE" id="PS50893">
    <property type="entry name" value="ABC_TRANSPORTER_2"/>
    <property type="match status" value="1"/>
</dbReference>
<evidence type="ECO:0000256" key="3">
    <source>
        <dbReference type="ARBA" id="ARBA00022989"/>
    </source>
</evidence>
<dbReference type="Pfam" id="PF00664">
    <property type="entry name" value="ABC_membrane"/>
    <property type="match status" value="1"/>
</dbReference>
<dbReference type="InterPro" id="IPR017871">
    <property type="entry name" value="ABC_transporter-like_CS"/>
</dbReference>
<dbReference type="GO" id="GO:0016887">
    <property type="term" value="F:ATP hydrolysis activity"/>
    <property type="evidence" value="ECO:0007669"/>
    <property type="project" value="InterPro"/>
</dbReference>
<dbReference type="SUPFAM" id="SSF90123">
    <property type="entry name" value="ABC transporter transmembrane region"/>
    <property type="match status" value="1"/>
</dbReference>
<dbReference type="OrthoDB" id="4966664at2"/>
<keyword evidence="3 5" id="KW-1133">Transmembrane helix</keyword>